<protein>
    <submittedName>
        <fullName evidence="1">Aminoglycoside 6-adenylyltransferase</fullName>
    </submittedName>
</protein>
<accession>A0A6C0G3N1</accession>
<dbReference type="Gene3D" id="3.30.460.10">
    <property type="entry name" value="Beta Polymerase, domain 2"/>
    <property type="match status" value="1"/>
</dbReference>
<dbReference type="RefSeq" id="WP_162357729.1">
    <property type="nucleotide sequence ID" value="NZ_CP048209.1"/>
</dbReference>
<name>A0A6C0G3N1_9BACL</name>
<dbReference type="Proteomes" id="UP000476064">
    <property type="component" value="Chromosome"/>
</dbReference>
<reference evidence="1 2" key="1">
    <citation type="submission" date="2020-01" db="EMBL/GenBank/DDBJ databases">
        <title>Paenibacillus sp. nov., isolated from tomato rhizosphere.</title>
        <authorList>
            <person name="Weon H.-Y."/>
            <person name="Lee S.A."/>
        </authorList>
    </citation>
    <scope>NUCLEOTIDE SEQUENCE [LARGE SCALE GENOMIC DNA]</scope>
    <source>
        <strain evidence="1 2">12200R-189</strain>
    </source>
</reference>
<dbReference type="KEGG" id="plyc:GXP70_15900"/>
<dbReference type="AlphaFoldDB" id="A0A6C0G3N1"/>
<keyword evidence="1" id="KW-0808">Transferase</keyword>
<dbReference type="EMBL" id="CP048209">
    <property type="protein sequence ID" value="QHT61290.1"/>
    <property type="molecule type" value="Genomic_DNA"/>
</dbReference>
<dbReference type="SUPFAM" id="SSF81631">
    <property type="entry name" value="PAP/OAS1 substrate-binding domain"/>
    <property type="match status" value="1"/>
</dbReference>
<dbReference type="SUPFAM" id="SSF81301">
    <property type="entry name" value="Nucleotidyltransferase"/>
    <property type="match status" value="1"/>
</dbReference>
<dbReference type="Gene3D" id="1.20.120.330">
    <property type="entry name" value="Nucleotidyltransferases domain 2"/>
    <property type="match status" value="1"/>
</dbReference>
<proteinExistence type="predicted"/>
<dbReference type="InterPro" id="IPR007530">
    <property type="entry name" value="Aminoglycoside_adenylylTfrase"/>
</dbReference>
<evidence type="ECO:0000313" key="1">
    <source>
        <dbReference type="EMBL" id="QHT61290.1"/>
    </source>
</evidence>
<dbReference type="PIRSF" id="PIRSF000812">
    <property type="entry name" value="AAD"/>
    <property type="match status" value="1"/>
</dbReference>
<dbReference type="Pfam" id="PF04439">
    <property type="entry name" value="Adenyl_transf"/>
    <property type="match status" value="1"/>
</dbReference>
<dbReference type="InterPro" id="IPR043519">
    <property type="entry name" value="NT_sf"/>
</dbReference>
<dbReference type="GO" id="GO:0016779">
    <property type="term" value="F:nucleotidyltransferase activity"/>
    <property type="evidence" value="ECO:0007669"/>
    <property type="project" value="UniProtKB-KW"/>
</dbReference>
<evidence type="ECO:0000313" key="2">
    <source>
        <dbReference type="Proteomes" id="UP000476064"/>
    </source>
</evidence>
<keyword evidence="2" id="KW-1185">Reference proteome</keyword>
<gene>
    <name evidence="1" type="ORF">GXP70_15900</name>
</gene>
<sequence>MRNEKEMLDLILGIAAKDERIRAVAMNGSRTNPNAPKDPFQDFDIVYIVTDVDSFVRNPRWIDVFGERIIMQTPDNMPLFPSEWNDGGFAYLMLFADGNRIDLSLSPIKNKDNWNNGDKLSMILLDKDACLPALAAPTDEDYRAKRPSPEFFADCCNEFWWISTYVAKGLWRKEILYAHHHLNNVMRPMLLKMLEWRVGIQTDYSVSAGKSGKYLGRYLSEQSWQELLSTFAEGSCDAVWEAMLAMCGLFRSTAKVVADQLQYEYPHEDDLRVTAYIEHVRRLPADATEIY</sequence>
<organism evidence="1 2">
    <name type="scientific">Paenibacillus lycopersici</name>
    <dbReference type="NCBI Taxonomy" id="2704462"/>
    <lineage>
        <taxon>Bacteria</taxon>
        <taxon>Bacillati</taxon>
        <taxon>Bacillota</taxon>
        <taxon>Bacilli</taxon>
        <taxon>Bacillales</taxon>
        <taxon>Paenibacillaceae</taxon>
        <taxon>Paenibacillus</taxon>
    </lineage>
</organism>
<keyword evidence="1" id="KW-0548">Nucleotidyltransferase</keyword>